<feature type="region of interest" description="Disordered" evidence="11">
    <location>
        <begin position="1"/>
        <end position="38"/>
    </location>
</feature>
<dbReference type="OrthoDB" id="5980725at2759"/>
<keyword evidence="7" id="KW-0539">Nucleus</keyword>
<dbReference type="PANTHER" id="PTHR32222">
    <property type="entry name" value="CENTROMERE PROTEIN U"/>
    <property type="match status" value="1"/>
</dbReference>
<feature type="compositionally biased region" description="Polar residues" evidence="11">
    <location>
        <begin position="179"/>
        <end position="202"/>
    </location>
</feature>
<evidence type="ECO:0000256" key="6">
    <source>
        <dbReference type="ARBA" id="ARBA00023054"/>
    </source>
</evidence>
<feature type="compositionally biased region" description="Low complexity" evidence="11">
    <location>
        <begin position="235"/>
        <end position="265"/>
    </location>
</feature>
<evidence type="ECO:0000256" key="7">
    <source>
        <dbReference type="ARBA" id="ARBA00023242"/>
    </source>
</evidence>
<evidence type="ECO:0000313" key="12">
    <source>
        <dbReference type="EnsemblMetazoa" id="XP_038061938.1"/>
    </source>
</evidence>
<dbReference type="Proteomes" id="UP000887568">
    <property type="component" value="Unplaced"/>
</dbReference>
<evidence type="ECO:0000256" key="10">
    <source>
        <dbReference type="SAM" id="Coils"/>
    </source>
</evidence>
<organism evidence="12 13">
    <name type="scientific">Patiria miniata</name>
    <name type="common">Bat star</name>
    <name type="synonym">Asterina miniata</name>
    <dbReference type="NCBI Taxonomy" id="46514"/>
    <lineage>
        <taxon>Eukaryota</taxon>
        <taxon>Metazoa</taxon>
        <taxon>Echinodermata</taxon>
        <taxon>Eleutherozoa</taxon>
        <taxon>Asterozoa</taxon>
        <taxon>Asteroidea</taxon>
        <taxon>Valvatacea</taxon>
        <taxon>Valvatida</taxon>
        <taxon>Asterinidae</taxon>
        <taxon>Patiria</taxon>
    </lineage>
</organism>
<feature type="coiled-coil region" evidence="10">
    <location>
        <begin position="424"/>
        <end position="451"/>
    </location>
</feature>
<dbReference type="InterPro" id="IPR025214">
    <property type="entry name" value="CENP-U"/>
</dbReference>
<reference evidence="12" key="1">
    <citation type="submission" date="2022-11" db="UniProtKB">
        <authorList>
            <consortium name="EnsemblMetazoa"/>
        </authorList>
    </citation>
    <scope>IDENTIFICATION</scope>
</reference>
<feature type="compositionally biased region" description="Low complexity" evidence="11">
    <location>
        <begin position="152"/>
        <end position="172"/>
    </location>
</feature>
<dbReference type="Pfam" id="PF13097">
    <property type="entry name" value="CENP-U"/>
    <property type="match status" value="1"/>
</dbReference>
<feature type="region of interest" description="Disordered" evidence="11">
    <location>
        <begin position="59"/>
        <end position="329"/>
    </location>
</feature>
<dbReference type="OMA" id="TKFFYLM"/>
<feature type="compositionally biased region" description="Low complexity" evidence="11">
    <location>
        <begin position="73"/>
        <end position="114"/>
    </location>
</feature>
<proteinExistence type="inferred from homology"/>
<evidence type="ECO:0000256" key="4">
    <source>
        <dbReference type="ARBA" id="ARBA00016402"/>
    </source>
</evidence>
<comment type="similarity">
    <text evidence="3">Belongs to the CENP-U/AME1 family.</text>
</comment>
<keyword evidence="8" id="KW-0137">Centromere</keyword>
<feature type="compositionally biased region" description="Polar residues" evidence="11">
    <location>
        <begin position="1"/>
        <end position="10"/>
    </location>
</feature>
<evidence type="ECO:0000256" key="5">
    <source>
        <dbReference type="ARBA" id="ARBA00022454"/>
    </source>
</evidence>
<comment type="subcellular location">
    <subcellularLocation>
        <location evidence="2">Chromosome</location>
        <location evidence="2">Centromere</location>
    </subcellularLocation>
    <subcellularLocation>
        <location evidence="1">Nucleus</location>
    </subcellularLocation>
</comment>
<evidence type="ECO:0000256" key="3">
    <source>
        <dbReference type="ARBA" id="ARBA00010440"/>
    </source>
</evidence>
<dbReference type="GO" id="GO:0000775">
    <property type="term" value="C:chromosome, centromeric region"/>
    <property type="evidence" value="ECO:0007669"/>
    <property type="project" value="UniProtKB-SubCell"/>
</dbReference>
<protein>
    <recommendedName>
        <fullName evidence="4">Centromere protein U</fullName>
    </recommendedName>
    <alternativeName>
        <fullName evidence="9">MLF1-interacting protein</fullName>
    </alternativeName>
</protein>
<keyword evidence="13" id="KW-1185">Reference proteome</keyword>
<dbReference type="RefSeq" id="XP_038061938.1">
    <property type="nucleotide sequence ID" value="XM_038206010.1"/>
</dbReference>
<keyword evidence="5" id="KW-0158">Chromosome</keyword>
<evidence type="ECO:0000313" key="13">
    <source>
        <dbReference type="Proteomes" id="UP000887568"/>
    </source>
</evidence>
<dbReference type="GO" id="GO:0005634">
    <property type="term" value="C:nucleus"/>
    <property type="evidence" value="ECO:0007669"/>
    <property type="project" value="UniProtKB-SubCell"/>
</dbReference>
<dbReference type="AlphaFoldDB" id="A0A914ADX4"/>
<evidence type="ECO:0000256" key="1">
    <source>
        <dbReference type="ARBA" id="ARBA00004123"/>
    </source>
</evidence>
<keyword evidence="6 10" id="KW-0175">Coiled coil</keyword>
<name>A0A914ADX4_PATMI</name>
<evidence type="ECO:0000256" key="9">
    <source>
        <dbReference type="ARBA" id="ARBA00031456"/>
    </source>
</evidence>
<evidence type="ECO:0000256" key="11">
    <source>
        <dbReference type="SAM" id="MobiDB-lite"/>
    </source>
</evidence>
<dbReference type="PANTHER" id="PTHR32222:SF1">
    <property type="entry name" value="CENTROMERE PROTEIN U"/>
    <property type="match status" value="1"/>
</dbReference>
<accession>A0A914ADX4</accession>
<evidence type="ECO:0000256" key="2">
    <source>
        <dbReference type="ARBA" id="ARBA00004584"/>
    </source>
</evidence>
<evidence type="ECO:0000256" key="8">
    <source>
        <dbReference type="ARBA" id="ARBA00023328"/>
    </source>
</evidence>
<sequence>MASPSSQENVGSRRGKVTTIIPERSRVPPRRRLGAKRQTTLRAFTFVRDWDVRQSPLALVHGQSADKPDDAASSSRSSVTISPSPRVISQTSSGRPRVSPSPIIIASPSSRTRSGTAQKRPPSSHHSVRHGSASVSAGGPRMVQSGDSIQNSSTVGASTVPTPTGPSATSTPADLSIEGTVSQTQLTGDNSLTPMTSQSSSVADDRSVGDHSGPTVTPSPAPRESPGPVAGSILAADPAAVDSPSASSSQSQPVSSSPAVSIQSSGQRPLETPNVRWRVDEGRFTTPAEKSMSIIAKTPKSGPVARPVASRRRKLSPPPEGDRQQSIIAPGAKKAKVRLWAGNGRRRLATDVTDLDLALSTLEEVTMDYKQKLESASQRRALTKFFYLMKKELTDKIDLSQEYKVLKSALTRMTATTRKQRKKLLVLQQENARLNSRIRELKNNAMNKKDKSQEMVEISTFLSDLQQFHRDSAESMAGEKDGNQTEFSSQNIGPLLADAQASSRSAYNLRSMNNKLQEWLDTH</sequence>
<dbReference type="GeneID" id="119732482"/>
<dbReference type="EnsemblMetazoa" id="XM_038206010.1">
    <property type="protein sequence ID" value="XP_038061938.1"/>
    <property type="gene ID" value="LOC119732482"/>
</dbReference>